<protein>
    <submittedName>
        <fullName evidence="2">Uncharacterized protein</fullName>
    </submittedName>
</protein>
<feature type="compositionally biased region" description="Basic and acidic residues" evidence="1">
    <location>
        <begin position="97"/>
        <end position="109"/>
    </location>
</feature>
<sequence>MSWTMGHRDGALTIAAARGLMFMGEEDREAAQYRYDRSVARAQRVARENRLEAKVAELEAESAARHAARLRRLAGMPTRTAVLPVATRTTARSVSRRPVDSIERAREEARRHPGVAIPYSDGHITYADGFHCSGTQVAAENVLARNAERSTRAGRETR</sequence>
<dbReference type="Proteomes" id="UP000614996">
    <property type="component" value="Unassembled WGS sequence"/>
</dbReference>
<dbReference type="EMBL" id="BOPO01000110">
    <property type="protein sequence ID" value="GIL29938.1"/>
    <property type="molecule type" value="Genomic_DNA"/>
</dbReference>
<evidence type="ECO:0000256" key="1">
    <source>
        <dbReference type="SAM" id="MobiDB-lite"/>
    </source>
</evidence>
<dbReference type="AlphaFoldDB" id="A0A8J4AF55"/>
<comment type="caution">
    <text evidence="2">The sequence shown here is derived from an EMBL/GenBank/DDBJ whole genome shotgun (WGS) entry which is preliminary data.</text>
</comment>
<evidence type="ECO:0000313" key="2">
    <source>
        <dbReference type="EMBL" id="GIL29938.1"/>
    </source>
</evidence>
<keyword evidence="3" id="KW-1185">Reference proteome</keyword>
<organism evidence="2 3">
    <name type="scientific">Actinocatenispora comari</name>
    <dbReference type="NCBI Taxonomy" id="2807577"/>
    <lineage>
        <taxon>Bacteria</taxon>
        <taxon>Bacillati</taxon>
        <taxon>Actinomycetota</taxon>
        <taxon>Actinomycetes</taxon>
        <taxon>Micromonosporales</taxon>
        <taxon>Micromonosporaceae</taxon>
        <taxon>Actinocatenispora</taxon>
    </lineage>
</organism>
<dbReference type="RefSeq" id="WP_207127589.1">
    <property type="nucleotide sequence ID" value="NZ_BOPO01000110.1"/>
</dbReference>
<evidence type="ECO:0000313" key="3">
    <source>
        <dbReference type="Proteomes" id="UP000614996"/>
    </source>
</evidence>
<gene>
    <name evidence="2" type="ORF">NUM_51920</name>
</gene>
<accession>A0A8J4AF55</accession>
<proteinExistence type="predicted"/>
<reference evidence="3" key="1">
    <citation type="journal article" date="2021" name="Int. J. Syst. Evol. Microbiol.">
        <title>Actinocatenispora comari sp. nov., an endophytic actinomycete isolated from aerial parts of Comarum salesowianum.</title>
        <authorList>
            <person name="Oyunbileg N."/>
            <person name="Iizaka Y."/>
            <person name="Hamada M."/>
            <person name="Davaapurev B.O."/>
            <person name="Fukumoto A."/>
            <person name="Tsetseg B."/>
            <person name="Kato F."/>
            <person name="Tamura T."/>
            <person name="Batkhuu J."/>
            <person name="Anzai Y."/>
        </authorList>
    </citation>
    <scope>NUCLEOTIDE SEQUENCE [LARGE SCALE GENOMIC DNA]</scope>
    <source>
        <strain evidence="3">NUM-2625</strain>
    </source>
</reference>
<name>A0A8J4AF55_9ACTN</name>
<feature type="region of interest" description="Disordered" evidence="1">
    <location>
        <begin position="87"/>
        <end position="109"/>
    </location>
</feature>